<dbReference type="PANTHER" id="PTHR12083">
    <property type="entry name" value="BIFUNCTIONAL POLYNUCLEOTIDE PHOSPHATASE/KINASE"/>
    <property type="match status" value="1"/>
</dbReference>
<dbReference type="EMBL" id="CAKLBY020000016">
    <property type="protein sequence ID" value="CAK7898216.1"/>
    <property type="molecule type" value="Genomic_DNA"/>
</dbReference>
<dbReference type="GO" id="GO:0003690">
    <property type="term" value="F:double-stranded DNA binding"/>
    <property type="evidence" value="ECO:0007669"/>
    <property type="project" value="TreeGrafter"/>
</dbReference>
<dbReference type="GO" id="GO:0046404">
    <property type="term" value="F:ATP-dependent polydeoxyribonucleotide 5'-hydroxyl-kinase activity"/>
    <property type="evidence" value="ECO:0007669"/>
    <property type="project" value="TreeGrafter"/>
</dbReference>
<dbReference type="GO" id="GO:0046403">
    <property type="term" value="F:polynucleotide 3'-phosphatase activity"/>
    <property type="evidence" value="ECO:0007669"/>
    <property type="project" value="TreeGrafter"/>
</dbReference>
<dbReference type="FunFam" id="3.40.50.300:FF:000737">
    <property type="entry name" value="Bifunctional polynucleotide phosphatase/kinase"/>
    <property type="match status" value="1"/>
</dbReference>
<evidence type="ECO:0008006" key="4">
    <source>
        <dbReference type="Google" id="ProtNLM"/>
    </source>
</evidence>
<name>A0AAV1T4E7_9STRA</name>
<dbReference type="NCBIfam" id="TIGR01662">
    <property type="entry name" value="HAD-SF-IIIA"/>
    <property type="match status" value="1"/>
</dbReference>
<feature type="compositionally biased region" description="Basic and acidic residues" evidence="1">
    <location>
        <begin position="9"/>
        <end position="30"/>
    </location>
</feature>
<dbReference type="InterPro" id="IPR006551">
    <property type="entry name" value="Polynucleotide_phosphatase"/>
</dbReference>
<gene>
    <name evidence="2" type="ORF">PM001_LOCUS1586</name>
</gene>
<dbReference type="InterPro" id="IPR023214">
    <property type="entry name" value="HAD_sf"/>
</dbReference>
<organism evidence="2 3">
    <name type="scientific">Peronospora matthiolae</name>
    <dbReference type="NCBI Taxonomy" id="2874970"/>
    <lineage>
        <taxon>Eukaryota</taxon>
        <taxon>Sar</taxon>
        <taxon>Stramenopiles</taxon>
        <taxon>Oomycota</taxon>
        <taxon>Peronosporomycetes</taxon>
        <taxon>Peronosporales</taxon>
        <taxon>Peronosporaceae</taxon>
        <taxon>Peronospora</taxon>
    </lineage>
</organism>
<dbReference type="InterPro" id="IPR027417">
    <property type="entry name" value="P-loop_NTPase"/>
</dbReference>
<evidence type="ECO:0000256" key="1">
    <source>
        <dbReference type="SAM" id="MobiDB-lite"/>
    </source>
</evidence>
<dbReference type="SUPFAM" id="SSF52540">
    <property type="entry name" value="P-loop containing nucleoside triphosphate hydrolases"/>
    <property type="match status" value="1"/>
</dbReference>
<dbReference type="NCBIfam" id="TIGR01664">
    <property type="entry name" value="DNA-3'-Pase"/>
    <property type="match status" value="1"/>
</dbReference>
<dbReference type="InterPro" id="IPR013954">
    <property type="entry name" value="PNK3P"/>
</dbReference>
<accession>A0AAV1T4E7</accession>
<reference evidence="2" key="1">
    <citation type="submission" date="2024-01" db="EMBL/GenBank/DDBJ databases">
        <authorList>
            <person name="Webb A."/>
        </authorList>
    </citation>
    <scope>NUCLEOTIDE SEQUENCE</scope>
    <source>
        <strain evidence="2">Pm1</strain>
    </source>
</reference>
<evidence type="ECO:0000313" key="2">
    <source>
        <dbReference type="EMBL" id="CAK7898216.1"/>
    </source>
</evidence>
<dbReference type="Pfam" id="PF08645">
    <property type="entry name" value="PNK3P"/>
    <property type="match status" value="1"/>
</dbReference>
<dbReference type="InterPro" id="IPR036412">
    <property type="entry name" value="HAD-like_sf"/>
</dbReference>
<dbReference type="SUPFAM" id="SSF56784">
    <property type="entry name" value="HAD-like"/>
    <property type="match status" value="1"/>
</dbReference>
<dbReference type="Gene3D" id="3.40.50.1000">
    <property type="entry name" value="HAD superfamily/HAD-like"/>
    <property type="match status" value="1"/>
</dbReference>
<sequence length="473" mass="53092">MDQSTTEQLHSDQQLERVTIGDKETEKGEADTVLVAGQKRDEQDVGRREIRPEKRQKTYGVELKARGVCNRQDEKNLEVEKPVFRPWETVSGSLHVLDARGNVEQTGGATRTCKIAGFDLDGTLIVTRSGRKYALDHNDWKLFHPTLVPKKLDELVRQGYTLAIISNQHGVAKGHVTAAQMQNKLEAIVKKLGLPMLVCFSTKDDNMRKPRLGAWKELTKRLSTKSEQGIDKEVSFYCGDAAGRPKVAGRSKDFASTDYQLALNAGVRFFTPEDLFLGTKQRVHTRPDTWELGFDPKSITLNDSAEPLLDPPSAQAVKEEQELVVLVGPPASGKSFFANTYLSSYVVVSQDELQTAAKCKKKCVEAITQKKSVVIDSTNRDPRARKEWIAIAKEKNLPIRCFEMDIDKPLSMHLNTFRSLTLERKVPDVAIHGFYKNVVPPTVNEGFAEVVKVPFRIDRNVSEADRILLQSYI</sequence>
<protein>
    <recommendedName>
        <fullName evidence="4">Bifunctional polynucleotide phosphatase/kinase</fullName>
    </recommendedName>
</protein>
<dbReference type="InterPro" id="IPR006549">
    <property type="entry name" value="HAD-SF_hydro_IIIA"/>
</dbReference>
<dbReference type="Pfam" id="PF13671">
    <property type="entry name" value="AAA_33"/>
    <property type="match status" value="1"/>
</dbReference>
<dbReference type="AlphaFoldDB" id="A0AAV1T4E7"/>
<dbReference type="GO" id="GO:0006281">
    <property type="term" value="P:DNA repair"/>
    <property type="evidence" value="ECO:0007669"/>
    <property type="project" value="TreeGrafter"/>
</dbReference>
<proteinExistence type="predicted"/>
<evidence type="ECO:0000313" key="3">
    <source>
        <dbReference type="Proteomes" id="UP001162060"/>
    </source>
</evidence>
<dbReference type="Proteomes" id="UP001162060">
    <property type="component" value="Unassembled WGS sequence"/>
</dbReference>
<comment type="caution">
    <text evidence="2">The sequence shown here is derived from an EMBL/GenBank/DDBJ whole genome shotgun (WGS) entry which is preliminary data.</text>
</comment>
<dbReference type="PANTHER" id="PTHR12083:SF9">
    <property type="entry name" value="BIFUNCTIONAL POLYNUCLEOTIDE PHOSPHATASE_KINASE"/>
    <property type="match status" value="1"/>
</dbReference>
<dbReference type="Gene3D" id="3.40.50.300">
    <property type="entry name" value="P-loop containing nucleotide triphosphate hydrolases"/>
    <property type="match status" value="1"/>
</dbReference>
<feature type="region of interest" description="Disordered" evidence="1">
    <location>
        <begin position="1"/>
        <end position="30"/>
    </location>
</feature>